<accession>A0A3B0VS63</accession>
<gene>
    <name evidence="2" type="ORF">MNBD_CHLOROFLEXI01-273</name>
</gene>
<proteinExistence type="predicted"/>
<dbReference type="SUPFAM" id="SSF51703">
    <property type="entry name" value="Cobalamin (vitamin B12)-dependent enzymes"/>
    <property type="match status" value="1"/>
</dbReference>
<feature type="domain" description="Methylmalonyl-CoA mutase alpha/beta chain catalytic" evidence="1">
    <location>
        <begin position="118"/>
        <end position="331"/>
    </location>
</feature>
<dbReference type="Gene3D" id="3.20.20.240">
    <property type="entry name" value="Methylmalonyl-CoA mutase"/>
    <property type="match status" value="1"/>
</dbReference>
<dbReference type="GO" id="GO:0004494">
    <property type="term" value="F:methylmalonyl-CoA mutase activity"/>
    <property type="evidence" value="ECO:0007669"/>
    <property type="project" value="UniProtKB-EC"/>
</dbReference>
<dbReference type="PANTHER" id="PTHR48101">
    <property type="entry name" value="METHYLMALONYL-COA MUTASE, MITOCHONDRIAL-RELATED"/>
    <property type="match status" value="1"/>
</dbReference>
<dbReference type="EMBL" id="UOEU01000836">
    <property type="protein sequence ID" value="VAW41297.1"/>
    <property type="molecule type" value="Genomic_DNA"/>
</dbReference>
<dbReference type="PANTHER" id="PTHR48101:SF4">
    <property type="entry name" value="METHYLMALONYL-COA MUTASE, MITOCHONDRIAL"/>
    <property type="match status" value="1"/>
</dbReference>
<dbReference type="AlphaFoldDB" id="A0A3B0VS63"/>
<dbReference type="InterPro" id="IPR016176">
    <property type="entry name" value="Cbl-dep_enz_cat"/>
</dbReference>
<feature type="domain" description="Methylmalonyl-CoA mutase alpha/beta chain catalytic" evidence="1">
    <location>
        <begin position="40"/>
        <end position="112"/>
    </location>
</feature>
<dbReference type="GO" id="GO:0019678">
    <property type="term" value="P:propionate metabolic process, methylmalonyl pathway"/>
    <property type="evidence" value="ECO:0007669"/>
    <property type="project" value="TreeGrafter"/>
</dbReference>
<sequence>MSEQSAHLFAEFNPPSYEEWVEATVKSLKGRPLSTLTSRTVEGIEIRPFYTQADIADLPHLNSQPGQPPYLRGSNAHSQPWLIAQPLPYATPQQFNDALLEDLRRGQTAVHLDPNATKIKNLADLSIALNGVDFAAAPIFIARGQASLPLVPLLANHLQKTEQPLSSLQGGLFHDPLAALARHGGAVDDDLYAESAKLMGWAVENAPNFTTIGVDTAVYHNGGANAVQQLAFALATAVQHIRSLQKQGLDIGQIASQLRFVFAIGGDFFMEIAKLRAARLLWAQVVQAFGGDATAQKMQIHGETAVANKSRLDPHVNMLRTTTETLAAAVG</sequence>
<reference evidence="2" key="1">
    <citation type="submission" date="2018-06" db="EMBL/GenBank/DDBJ databases">
        <authorList>
            <person name="Zhirakovskaya E."/>
        </authorList>
    </citation>
    <scope>NUCLEOTIDE SEQUENCE</scope>
</reference>
<dbReference type="InterPro" id="IPR006099">
    <property type="entry name" value="MeMalonylCoA_mutase_a/b_cat"/>
</dbReference>
<evidence type="ECO:0000313" key="2">
    <source>
        <dbReference type="EMBL" id="VAW41297.1"/>
    </source>
</evidence>
<name>A0A3B0VS63_9ZZZZ</name>
<keyword evidence="2" id="KW-0413">Isomerase</keyword>
<dbReference type="GO" id="GO:0031419">
    <property type="term" value="F:cobalamin binding"/>
    <property type="evidence" value="ECO:0007669"/>
    <property type="project" value="InterPro"/>
</dbReference>
<protein>
    <submittedName>
        <fullName evidence="2">Methylmalonyl-CoA mutase small subunit, MutA</fullName>
        <ecNumber evidence="2">5.4.99.2</ecNumber>
    </submittedName>
</protein>
<dbReference type="Pfam" id="PF01642">
    <property type="entry name" value="MM_CoA_mutase"/>
    <property type="match status" value="2"/>
</dbReference>
<dbReference type="EC" id="5.4.99.2" evidence="2"/>
<evidence type="ECO:0000259" key="1">
    <source>
        <dbReference type="Pfam" id="PF01642"/>
    </source>
</evidence>
<organism evidence="2">
    <name type="scientific">hydrothermal vent metagenome</name>
    <dbReference type="NCBI Taxonomy" id="652676"/>
    <lineage>
        <taxon>unclassified sequences</taxon>
        <taxon>metagenomes</taxon>
        <taxon>ecological metagenomes</taxon>
    </lineage>
</organism>
<feature type="non-terminal residue" evidence="2">
    <location>
        <position position="331"/>
    </location>
</feature>
<dbReference type="GO" id="GO:0005737">
    <property type="term" value="C:cytoplasm"/>
    <property type="evidence" value="ECO:0007669"/>
    <property type="project" value="TreeGrafter"/>
</dbReference>